<reference evidence="1" key="1">
    <citation type="submission" date="2023-06" db="EMBL/GenBank/DDBJ databases">
        <authorList>
            <person name="Delattre M."/>
        </authorList>
    </citation>
    <scope>NUCLEOTIDE SEQUENCE</scope>
    <source>
        <strain evidence="1">AF72</strain>
    </source>
</reference>
<evidence type="ECO:0000313" key="1">
    <source>
        <dbReference type="EMBL" id="CAJ0576729.1"/>
    </source>
</evidence>
<name>A0AA36CXG6_9BILA</name>
<feature type="non-terminal residue" evidence="1">
    <location>
        <position position="93"/>
    </location>
</feature>
<comment type="caution">
    <text evidence="1">The sequence shown here is derived from an EMBL/GenBank/DDBJ whole genome shotgun (WGS) entry which is preliminary data.</text>
</comment>
<gene>
    <name evidence="1" type="ORF">MSPICULIGERA_LOCUS15016</name>
</gene>
<evidence type="ECO:0000313" key="2">
    <source>
        <dbReference type="Proteomes" id="UP001177023"/>
    </source>
</evidence>
<dbReference type="EMBL" id="CATQJA010002645">
    <property type="protein sequence ID" value="CAJ0576729.1"/>
    <property type="molecule type" value="Genomic_DNA"/>
</dbReference>
<proteinExistence type="predicted"/>
<sequence length="93" mass="10599">MTTNGKPTIRTQLVLISSEGVETLDLRIRGCKYKVEYFPEVEVVERRSHTQMAPSDRIGNRQICGGHAIGSNDRIVFWIEKSLQNDLTVFYQG</sequence>
<protein>
    <submittedName>
        <fullName evidence="1">Uncharacterized protein</fullName>
    </submittedName>
</protein>
<dbReference type="Proteomes" id="UP001177023">
    <property type="component" value="Unassembled WGS sequence"/>
</dbReference>
<accession>A0AA36CXG6</accession>
<keyword evidence="2" id="KW-1185">Reference proteome</keyword>
<organism evidence="1 2">
    <name type="scientific">Mesorhabditis spiculigera</name>
    <dbReference type="NCBI Taxonomy" id="96644"/>
    <lineage>
        <taxon>Eukaryota</taxon>
        <taxon>Metazoa</taxon>
        <taxon>Ecdysozoa</taxon>
        <taxon>Nematoda</taxon>
        <taxon>Chromadorea</taxon>
        <taxon>Rhabditida</taxon>
        <taxon>Rhabditina</taxon>
        <taxon>Rhabditomorpha</taxon>
        <taxon>Rhabditoidea</taxon>
        <taxon>Rhabditidae</taxon>
        <taxon>Mesorhabditinae</taxon>
        <taxon>Mesorhabditis</taxon>
    </lineage>
</organism>
<dbReference type="AlphaFoldDB" id="A0AA36CXG6"/>